<evidence type="ECO:0000259" key="2">
    <source>
        <dbReference type="Pfam" id="PF01471"/>
    </source>
</evidence>
<dbReference type="InterPro" id="IPR002477">
    <property type="entry name" value="Peptidoglycan-bd-like"/>
</dbReference>
<dbReference type="InterPro" id="IPR036366">
    <property type="entry name" value="PGBDSf"/>
</dbReference>
<evidence type="ECO:0000313" key="4">
    <source>
        <dbReference type="EMBL" id="WQQ26065.1"/>
    </source>
</evidence>
<dbReference type="Gene3D" id="3.20.20.80">
    <property type="entry name" value="Glycosidases"/>
    <property type="match status" value="1"/>
</dbReference>
<name>A0ABZ0ZP30_9ACTN</name>
<feature type="domain" description="Rv2525c-like glycoside hydrolase-like" evidence="3">
    <location>
        <begin position="54"/>
        <end position="274"/>
    </location>
</feature>
<feature type="signal peptide" evidence="1">
    <location>
        <begin position="1"/>
        <end position="26"/>
    </location>
</feature>
<dbReference type="EMBL" id="CP141059">
    <property type="protein sequence ID" value="WQQ26065.1"/>
    <property type="molecule type" value="Genomic_DNA"/>
</dbReference>
<dbReference type="SUPFAM" id="SSF47090">
    <property type="entry name" value="PGBD-like"/>
    <property type="match status" value="2"/>
</dbReference>
<evidence type="ECO:0000256" key="1">
    <source>
        <dbReference type="SAM" id="SignalP"/>
    </source>
</evidence>
<keyword evidence="5" id="KW-1185">Reference proteome</keyword>
<feature type="domain" description="Peptidoglycan binding-like" evidence="2">
    <location>
        <begin position="314"/>
        <end position="357"/>
    </location>
</feature>
<accession>A0ABZ0ZP30</accession>
<evidence type="ECO:0000313" key="5">
    <source>
        <dbReference type="Proteomes" id="UP001327225"/>
    </source>
</evidence>
<dbReference type="Pfam" id="PF01471">
    <property type="entry name" value="PG_binding_1"/>
    <property type="match status" value="2"/>
</dbReference>
<organism evidence="4 5">
    <name type="scientific">Nocardioides bizhenqiangii</name>
    <dbReference type="NCBI Taxonomy" id="3095076"/>
    <lineage>
        <taxon>Bacteria</taxon>
        <taxon>Bacillati</taxon>
        <taxon>Actinomycetota</taxon>
        <taxon>Actinomycetes</taxon>
        <taxon>Propionibacteriales</taxon>
        <taxon>Nocardioidaceae</taxon>
        <taxon>Nocardioides</taxon>
    </lineage>
</organism>
<evidence type="ECO:0000259" key="3">
    <source>
        <dbReference type="Pfam" id="PF08924"/>
    </source>
</evidence>
<dbReference type="InterPro" id="IPR036365">
    <property type="entry name" value="PGBD-like_sf"/>
</dbReference>
<reference evidence="5" key="1">
    <citation type="submission" date="2023-12" db="EMBL/GenBank/DDBJ databases">
        <title>Novel species in genus Nocardioides.</title>
        <authorList>
            <person name="Zhou H."/>
        </authorList>
    </citation>
    <scope>NUCLEOTIDE SEQUENCE [LARGE SCALE GENOMIC DNA]</scope>
    <source>
        <strain evidence="5">HM61</strain>
    </source>
</reference>
<protein>
    <submittedName>
        <fullName evidence="4">DUF1906 domain-containing protein</fullName>
    </submittedName>
</protein>
<dbReference type="SUPFAM" id="SSF51445">
    <property type="entry name" value="(Trans)glycosidases"/>
    <property type="match status" value="1"/>
</dbReference>
<gene>
    <name evidence="4" type="ORF">SHK19_19130</name>
</gene>
<keyword evidence="1" id="KW-0732">Signal</keyword>
<dbReference type="InterPro" id="IPR015020">
    <property type="entry name" value="Rv2525c-like_Glyco_Hydro-like"/>
</dbReference>
<feature type="chain" id="PRO_5045820273" evidence="1">
    <location>
        <begin position="27"/>
        <end position="444"/>
    </location>
</feature>
<proteinExistence type="predicted"/>
<sequence length="444" mass="48953">MSARSAAAVAVLAVAMVLAPFRPAAAEPNPATPGDFRGYGFDQCLAPTQRAMDAWLNHSPFLAVGIYISGNSRACRSQPNLTPRWIGTQLRKGWRLLPITLGPQASCSDRFPRYHDDPVIVGRPGRHDNYPAARRQGRAEAEKAVAAAGALGIVPRSTLWYDLEAFDHTNRHCRESALAFLSAWTNKLHDLRYVSGVYSSAGSGIKILDDVRVQRPGAYTLPDRIWIARWDGVANTSTSYIRDDGWRPGGRVKQYLGGHDETWGGVTINIDRNYLDLGRGSFAPPEEHCGGVNLDFRRFPALREPSGGHAPPANKVRALQCLLQERGHYDGKLTGTYGPATIAAVQEWQERRGFPVSTTWSPANWVAAFAQGRDYAQKIGSAGLHVRRVQRALNAADPTLQRVVNGIFRRTTAQDVRAYQRRVGLRATGIVNERTWEKLRGGRG</sequence>
<dbReference type="Proteomes" id="UP001327225">
    <property type="component" value="Chromosome"/>
</dbReference>
<feature type="domain" description="Peptidoglycan binding-like" evidence="2">
    <location>
        <begin position="386"/>
        <end position="439"/>
    </location>
</feature>
<dbReference type="Gene3D" id="1.10.101.10">
    <property type="entry name" value="PGBD-like superfamily/PGBD"/>
    <property type="match status" value="2"/>
</dbReference>
<dbReference type="Pfam" id="PF08924">
    <property type="entry name" value="Rv2525c_GlyHyd-like"/>
    <property type="match status" value="1"/>
</dbReference>
<dbReference type="RefSeq" id="WP_322937172.1">
    <property type="nucleotide sequence ID" value="NZ_CP141059.1"/>
</dbReference>
<dbReference type="InterPro" id="IPR017853">
    <property type="entry name" value="GH"/>
</dbReference>